<name>A0A9P0MQT4_NEZVI</name>
<gene>
    <name evidence="5" type="ORF">NEZAVI_LOCUS8790</name>
</gene>
<evidence type="ECO:0000313" key="5">
    <source>
        <dbReference type="EMBL" id="CAH1399312.1"/>
    </source>
</evidence>
<comment type="subcellular location">
    <subcellularLocation>
        <location evidence="1">Nucleus</location>
    </subcellularLocation>
</comment>
<dbReference type="PANTHER" id="PTHR13471">
    <property type="entry name" value="TETRATRICOPEPTIDE-LIKE HELICAL"/>
    <property type="match status" value="1"/>
</dbReference>
<dbReference type="PANTHER" id="PTHR13471:SF0">
    <property type="entry name" value="NUCLEAR EXOSOME REGULATOR NRDE2"/>
    <property type="match status" value="1"/>
</dbReference>
<dbReference type="InterPro" id="IPR013633">
    <property type="entry name" value="NRDE-2"/>
</dbReference>
<evidence type="ECO:0000256" key="4">
    <source>
        <dbReference type="SAM" id="MobiDB-lite"/>
    </source>
</evidence>
<dbReference type="EMBL" id="OV725080">
    <property type="protein sequence ID" value="CAH1399312.1"/>
    <property type="molecule type" value="Genomic_DNA"/>
</dbReference>
<accession>A0A9P0MQT4</accession>
<dbReference type="AlphaFoldDB" id="A0A9P0MQT4"/>
<evidence type="ECO:0000313" key="6">
    <source>
        <dbReference type="Proteomes" id="UP001152798"/>
    </source>
</evidence>
<feature type="region of interest" description="Disordered" evidence="4">
    <location>
        <begin position="38"/>
        <end position="86"/>
    </location>
</feature>
<dbReference type="GO" id="GO:0071013">
    <property type="term" value="C:catalytic step 2 spliceosome"/>
    <property type="evidence" value="ECO:0007669"/>
    <property type="project" value="TreeGrafter"/>
</dbReference>
<evidence type="ECO:0000256" key="3">
    <source>
        <dbReference type="ARBA" id="ARBA00023242"/>
    </source>
</evidence>
<keyword evidence="6" id="KW-1185">Reference proteome</keyword>
<protein>
    <recommendedName>
        <fullName evidence="7">Protein NRDE2 homolog</fullName>
    </recommendedName>
</protein>
<reference evidence="5" key="1">
    <citation type="submission" date="2022-01" db="EMBL/GenBank/DDBJ databases">
        <authorList>
            <person name="King R."/>
        </authorList>
    </citation>
    <scope>NUCLEOTIDE SEQUENCE</scope>
</reference>
<evidence type="ECO:0008006" key="7">
    <source>
        <dbReference type="Google" id="ProtNLM"/>
    </source>
</evidence>
<sequence length="902" mass="104195">MSLFPAFDSNNSQKIENVSANEAGPSWLNNSSFISPEINSGAASLSSNESCNEEVNEKKRSKSHSKKSKKKKHKSKRNIKEGNNDSALYYEDSNALKNESGYSVPQVKLTKAATRYNVEQKKKKHKKNKSRYFQKKLDEENEVKNTLINPEPMDIQEFLKRTESFNQTLRNEPHNVEMWLDYIKLQDCGIGSVRGRGEKKLSILDRALLINPDADELLQEKMSITESIYPLDKVATEAKTLVTKHPQNMIGWLWIINSLQFNLSKMAAPGVLMNYEKALEGINKAHHDSDNFMDVLLQCGLFLRQSGLWEQLWVLLELYLELNLTTAGSGAFKQIVHLPEDEIQRLEDGVITSGLPLGSLWLRIERLREGIYFFPVEESSDPQRMVFREDLTQLLFPITKSCESRLIMNTLLLLKVPPLPLTDAFYRFTKLDKISWSLDSAEIILSAKFSGNEDYLDVVLELLYGPQYLINGLGQNQFFDFVNSVFDKCIFYSSTDKICFLVWQMRWWRWIHLVQRVKDVESSDDLRKGLLSRAKKLLKQHRDCIPLYIEYALLEYEGGDISACLKVLEMTMNLRNSPLMAGTLEKRDLCTLYKEYILLLIKEDINLNKEKILVAFIALVFGEPIKNIVYRDELLTKTSEKFSHITTEVLHDVKDAEIGLSEIIFPEFTVSWLSLHAWFTFIHEGIKKSTEIMENAIQQLEILKNKNGNLIGVMLEQLHENLVNITLLYCKENPGHFSFLHDILLRAIQHYPNNGLFFNAIYTCEVVGIKWQKMSSLIVSSGSPLASAFTYFITHTRLIKEQSNKGNVGIRLQNLLEKLRNSYQRCPLFWRLFLQASSLKDTQDIKQIFYRSVEKCPWVKFLYYEAAKILPEDLPEIQDLLVEKELRLHTTPEELEILREGS</sequence>
<comment type="similarity">
    <text evidence="2">Belongs to the NRDE2 family.</text>
</comment>
<dbReference type="GO" id="GO:1902369">
    <property type="term" value="P:negative regulation of RNA catabolic process"/>
    <property type="evidence" value="ECO:0007669"/>
    <property type="project" value="TreeGrafter"/>
</dbReference>
<dbReference type="Pfam" id="PF08424">
    <property type="entry name" value="NRDE-2"/>
    <property type="match status" value="1"/>
</dbReference>
<evidence type="ECO:0000256" key="2">
    <source>
        <dbReference type="ARBA" id="ARBA00009265"/>
    </source>
</evidence>
<keyword evidence="3" id="KW-0539">Nucleus</keyword>
<evidence type="ECO:0000256" key="1">
    <source>
        <dbReference type="ARBA" id="ARBA00004123"/>
    </source>
</evidence>
<organism evidence="5 6">
    <name type="scientific">Nezara viridula</name>
    <name type="common">Southern green stink bug</name>
    <name type="synonym">Cimex viridulus</name>
    <dbReference type="NCBI Taxonomy" id="85310"/>
    <lineage>
        <taxon>Eukaryota</taxon>
        <taxon>Metazoa</taxon>
        <taxon>Ecdysozoa</taxon>
        <taxon>Arthropoda</taxon>
        <taxon>Hexapoda</taxon>
        <taxon>Insecta</taxon>
        <taxon>Pterygota</taxon>
        <taxon>Neoptera</taxon>
        <taxon>Paraneoptera</taxon>
        <taxon>Hemiptera</taxon>
        <taxon>Heteroptera</taxon>
        <taxon>Panheteroptera</taxon>
        <taxon>Pentatomomorpha</taxon>
        <taxon>Pentatomoidea</taxon>
        <taxon>Pentatomidae</taxon>
        <taxon>Pentatominae</taxon>
        <taxon>Nezara</taxon>
    </lineage>
</organism>
<feature type="compositionally biased region" description="Basic residues" evidence="4">
    <location>
        <begin position="59"/>
        <end position="77"/>
    </location>
</feature>
<dbReference type="OrthoDB" id="297219at2759"/>
<dbReference type="Proteomes" id="UP001152798">
    <property type="component" value="Chromosome 4"/>
</dbReference>
<dbReference type="GO" id="GO:0031048">
    <property type="term" value="P:regulatory ncRNA-mediated heterochromatin formation"/>
    <property type="evidence" value="ECO:0007669"/>
    <property type="project" value="TreeGrafter"/>
</dbReference>
<proteinExistence type="inferred from homology"/>